<gene>
    <name evidence="9" type="primary">secE</name>
    <name evidence="10" type="ORF">STSP2_03063</name>
</gene>
<name>A0A1U9NPW5_9BACT</name>
<dbReference type="PANTHER" id="PTHR33910">
    <property type="entry name" value="PROTEIN TRANSLOCASE SUBUNIT SECE"/>
    <property type="match status" value="1"/>
</dbReference>
<dbReference type="GO" id="GO:0043952">
    <property type="term" value="P:protein transport by the Sec complex"/>
    <property type="evidence" value="ECO:0007669"/>
    <property type="project" value="UniProtKB-UniRule"/>
</dbReference>
<dbReference type="PROSITE" id="PS51257">
    <property type="entry name" value="PROKAR_LIPOPROTEIN"/>
    <property type="match status" value="1"/>
</dbReference>
<keyword evidence="2 9" id="KW-0813">Transport</keyword>
<sequence>MGLKIYKSGQGYHTRLWTGISIFALVATGCYVLYGQLAQAGILVQTLVPMAICVAFAGGLFWLLNNRKVADFLISAEGEIKKVSWSSRREIVSSTMVVISVVIIMMILLFLADFVFRYVLDQVFNIY</sequence>
<keyword evidence="3 9" id="KW-1003">Cell membrane</keyword>
<dbReference type="EMBL" id="CP019791">
    <property type="protein sequence ID" value="AQT69865.1"/>
    <property type="molecule type" value="Genomic_DNA"/>
</dbReference>
<proteinExistence type="inferred from homology"/>
<evidence type="ECO:0000256" key="9">
    <source>
        <dbReference type="HAMAP-Rule" id="MF_00422"/>
    </source>
</evidence>
<accession>A0A1U9NPW5</accession>
<evidence type="ECO:0000256" key="6">
    <source>
        <dbReference type="ARBA" id="ARBA00022989"/>
    </source>
</evidence>
<evidence type="ECO:0000256" key="7">
    <source>
        <dbReference type="ARBA" id="ARBA00023010"/>
    </source>
</evidence>
<dbReference type="OrthoDB" id="284370at2"/>
<evidence type="ECO:0000256" key="2">
    <source>
        <dbReference type="ARBA" id="ARBA00022448"/>
    </source>
</evidence>
<dbReference type="InterPro" id="IPR001901">
    <property type="entry name" value="Translocase_SecE/Sec61-g"/>
</dbReference>
<feature type="transmembrane region" description="Helical" evidence="9">
    <location>
        <begin position="91"/>
        <end position="112"/>
    </location>
</feature>
<protein>
    <recommendedName>
        <fullName evidence="9">Protein translocase subunit SecE</fullName>
    </recommendedName>
</protein>
<keyword evidence="8 9" id="KW-0472">Membrane</keyword>
<comment type="caution">
    <text evidence="9">Lacks conserved residue(s) required for the propagation of feature annotation.</text>
</comment>
<evidence type="ECO:0000313" key="10">
    <source>
        <dbReference type="EMBL" id="AQT69865.1"/>
    </source>
</evidence>
<evidence type="ECO:0000313" key="11">
    <source>
        <dbReference type="Proteomes" id="UP000189674"/>
    </source>
</evidence>
<evidence type="ECO:0000256" key="5">
    <source>
        <dbReference type="ARBA" id="ARBA00022927"/>
    </source>
</evidence>
<dbReference type="GO" id="GO:0009306">
    <property type="term" value="P:protein secretion"/>
    <property type="evidence" value="ECO:0007669"/>
    <property type="project" value="UniProtKB-UniRule"/>
</dbReference>
<feature type="transmembrane region" description="Helical" evidence="9">
    <location>
        <begin position="40"/>
        <end position="64"/>
    </location>
</feature>
<evidence type="ECO:0000256" key="3">
    <source>
        <dbReference type="ARBA" id="ARBA00022475"/>
    </source>
</evidence>
<dbReference type="STRING" id="1936003.STSP2_03063"/>
<organism evidence="10 11">
    <name type="scientific">Anaerohalosphaera lusitana</name>
    <dbReference type="NCBI Taxonomy" id="1936003"/>
    <lineage>
        <taxon>Bacteria</taxon>
        <taxon>Pseudomonadati</taxon>
        <taxon>Planctomycetota</taxon>
        <taxon>Phycisphaerae</taxon>
        <taxon>Sedimentisphaerales</taxon>
        <taxon>Anaerohalosphaeraceae</taxon>
        <taxon>Anaerohalosphaera</taxon>
    </lineage>
</organism>
<dbReference type="InterPro" id="IPR038379">
    <property type="entry name" value="SecE_sf"/>
</dbReference>
<keyword evidence="5 9" id="KW-0653">Protein transport</keyword>
<keyword evidence="11" id="KW-1185">Reference proteome</keyword>
<comment type="subunit">
    <text evidence="9">Component of the Sec protein translocase complex. Heterotrimer consisting of SecY, SecE and SecG subunits. The heterotrimers can form oligomers, although 1 heterotrimer is thought to be able to translocate proteins. Interacts with the ribosome. Interacts with SecDF, and other proteins may be involved. Interacts with SecA.</text>
</comment>
<dbReference type="KEGG" id="alus:STSP2_03063"/>
<dbReference type="GO" id="GO:0008320">
    <property type="term" value="F:protein transmembrane transporter activity"/>
    <property type="evidence" value="ECO:0007669"/>
    <property type="project" value="UniProtKB-UniRule"/>
</dbReference>
<evidence type="ECO:0000256" key="8">
    <source>
        <dbReference type="ARBA" id="ARBA00023136"/>
    </source>
</evidence>
<dbReference type="Pfam" id="PF00584">
    <property type="entry name" value="SecE"/>
    <property type="match status" value="1"/>
</dbReference>
<dbReference type="RefSeq" id="WP_146663509.1">
    <property type="nucleotide sequence ID" value="NZ_CP019791.1"/>
</dbReference>
<reference evidence="11" key="1">
    <citation type="submission" date="2017-02" db="EMBL/GenBank/DDBJ databases">
        <title>Comparative genomics and description of representatives of a novel lineage of planctomycetes thriving in anoxic sediments.</title>
        <authorList>
            <person name="Spring S."/>
            <person name="Bunk B."/>
            <person name="Sproer C."/>
        </authorList>
    </citation>
    <scope>NUCLEOTIDE SEQUENCE [LARGE SCALE GENOMIC DNA]</scope>
    <source>
        <strain evidence="11">ST-NAGAB-D1</strain>
    </source>
</reference>
<keyword evidence="7 9" id="KW-0811">Translocation</keyword>
<dbReference type="Gene3D" id="1.20.5.1030">
    <property type="entry name" value="Preprotein translocase secy subunit"/>
    <property type="match status" value="1"/>
</dbReference>
<dbReference type="HAMAP" id="MF_00422">
    <property type="entry name" value="SecE"/>
    <property type="match status" value="1"/>
</dbReference>
<dbReference type="AlphaFoldDB" id="A0A1U9NPW5"/>
<dbReference type="NCBIfam" id="TIGR00964">
    <property type="entry name" value="secE_bact"/>
    <property type="match status" value="1"/>
</dbReference>
<comment type="function">
    <text evidence="9">Essential subunit of the Sec protein translocation channel SecYEG. Clamps together the 2 halves of SecY. May contact the channel plug during translocation.</text>
</comment>
<dbReference type="GO" id="GO:0065002">
    <property type="term" value="P:intracellular protein transmembrane transport"/>
    <property type="evidence" value="ECO:0007669"/>
    <property type="project" value="UniProtKB-UniRule"/>
</dbReference>
<comment type="similarity">
    <text evidence="9">Belongs to the SecE/SEC61-gamma family.</text>
</comment>
<evidence type="ECO:0000256" key="4">
    <source>
        <dbReference type="ARBA" id="ARBA00022692"/>
    </source>
</evidence>
<dbReference type="GO" id="GO:0005886">
    <property type="term" value="C:plasma membrane"/>
    <property type="evidence" value="ECO:0007669"/>
    <property type="project" value="UniProtKB-UniRule"/>
</dbReference>
<dbReference type="GO" id="GO:0006605">
    <property type="term" value="P:protein targeting"/>
    <property type="evidence" value="ECO:0007669"/>
    <property type="project" value="UniProtKB-UniRule"/>
</dbReference>
<dbReference type="InterPro" id="IPR005807">
    <property type="entry name" value="SecE_bac"/>
</dbReference>
<evidence type="ECO:0000256" key="1">
    <source>
        <dbReference type="ARBA" id="ARBA00004370"/>
    </source>
</evidence>
<feature type="transmembrane region" description="Helical" evidence="9">
    <location>
        <begin position="12"/>
        <end position="34"/>
    </location>
</feature>
<dbReference type="PANTHER" id="PTHR33910:SF1">
    <property type="entry name" value="PROTEIN TRANSLOCASE SUBUNIT SECE"/>
    <property type="match status" value="1"/>
</dbReference>
<dbReference type="Proteomes" id="UP000189674">
    <property type="component" value="Chromosome"/>
</dbReference>
<keyword evidence="6 9" id="KW-1133">Transmembrane helix</keyword>
<keyword evidence="4 9" id="KW-0812">Transmembrane</keyword>
<comment type="subcellular location">
    <subcellularLocation>
        <location evidence="1">Membrane</location>
    </subcellularLocation>
</comment>